<organism evidence="10 11">
    <name type="scientific">Vibrio nigripulchritudo SOn1</name>
    <dbReference type="NCBI Taxonomy" id="1238450"/>
    <lineage>
        <taxon>Bacteria</taxon>
        <taxon>Pseudomonadati</taxon>
        <taxon>Pseudomonadota</taxon>
        <taxon>Gammaproteobacteria</taxon>
        <taxon>Vibrionales</taxon>
        <taxon>Vibrionaceae</taxon>
        <taxon>Vibrio</taxon>
    </lineage>
</organism>
<dbReference type="InterPro" id="IPR036388">
    <property type="entry name" value="WH-like_DNA-bd_sf"/>
</dbReference>
<keyword evidence="1 6" id="KW-0597">Phosphoprotein</keyword>
<name>A0AAV2VWJ8_9VIBR</name>
<keyword evidence="3" id="KW-0805">Transcription regulation</keyword>
<evidence type="ECO:0000256" key="2">
    <source>
        <dbReference type="ARBA" id="ARBA00023012"/>
    </source>
</evidence>
<dbReference type="PROSITE" id="PS50110">
    <property type="entry name" value="RESPONSE_REGULATORY"/>
    <property type="match status" value="1"/>
</dbReference>
<dbReference type="CDD" id="cd00383">
    <property type="entry name" value="trans_reg_C"/>
    <property type="match status" value="1"/>
</dbReference>
<dbReference type="PANTHER" id="PTHR48111:SF1">
    <property type="entry name" value="TWO-COMPONENT RESPONSE REGULATOR ORR33"/>
    <property type="match status" value="1"/>
</dbReference>
<feature type="domain" description="OmpR/PhoB-type" evidence="9">
    <location>
        <begin position="135"/>
        <end position="235"/>
    </location>
</feature>
<evidence type="ECO:0000313" key="10">
    <source>
        <dbReference type="EMBL" id="CCO49117.1"/>
    </source>
</evidence>
<dbReference type="InterPro" id="IPR039420">
    <property type="entry name" value="WalR-like"/>
</dbReference>
<feature type="domain" description="Response regulatory" evidence="8">
    <location>
        <begin position="5"/>
        <end position="120"/>
    </location>
</feature>
<sequence>MPHRRILVVEDHAPTRESLVKALQSQGYDVLVNITGEDVCQQVTNSHPPIDLVLCDVVLPQADGTEIAHTLSREKLCKVILVSSRKSDEDRIKGLARGADDYVVKPLNMVEVLLRVQAVLRRNDIPSHEHDQESIYIHVYPGIRLHKENKLLLHKDGREFRLTDAENQALLFLIGNAGKVCTRQQLVKITKSQNWSPTDRSIDMLISRLRKKLEANSSHAELLVTIRGKGYMLATQ</sequence>
<evidence type="ECO:0000256" key="7">
    <source>
        <dbReference type="PROSITE-ProRule" id="PRU01091"/>
    </source>
</evidence>
<feature type="modified residue" description="4-aspartylphosphate" evidence="6">
    <location>
        <position position="56"/>
    </location>
</feature>
<evidence type="ECO:0000259" key="9">
    <source>
        <dbReference type="PROSITE" id="PS51755"/>
    </source>
</evidence>
<dbReference type="Gene3D" id="1.10.10.10">
    <property type="entry name" value="Winged helix-like DNA-binding domain superfamily/Winged helix DNA-binding domain"/>
    <property type="match status" value="1"/>
</dbReference>
<evidence type="ECO:0000256" key="6">
    <source>
        <dbReference type="PROSITE-ProRule" id="PRU00169"/>
    </source>
</evidence>
<dbReference type="RefSeq" id="WP_004400774.1">
    <property type="nucleotide sequence ID" value="NZ_LK391965.1"/>
</dbReference>
<dbReference type="SMART" id="SM00862">
    <property type="entry name" value="Trans_reg_C"/>
    <property type="match status" value="1"/>
</dbReference>
<dbReference type="GO" id="GO:0005829">
    <property type="term" value="C:cytosol"/>
    <property type="evidence" value="ECO:0007669"/>
    <property type="project" value="TreeGrafter"/>
</dbReference>
<accession>A0AAV2VWJ8</accession>
<evidence type="ECO:0000259" key="8">
    <source>
        <dbReference type="PROSITE" id="PS50110"/>
    </source>
</evidence>
<comment type="caution">
    <text evidence="10">The sequence shown here is derived from an EMBL/GenBank/DDBJ whole genome shotgun (WGS) entry which is preliminary data.</text>
</comment>
<proteinExistence type="predicted"/>
<dbReference type="PROSITE" id="PS51755">
    <property type="entry name" value="OMPR_PHOB"/>
    <property type="match status" value="1"/>
</dbReference>
<dbReference type="PANTHER" id="PTHR48111">
    <property type="entry name" value="REGULATOR OF RPOS"/>
    <property type="match status" value="1"/>
</dbReference>
<dbReference type="GO" id="GO:0032993">
    <property type="term" value="C:protein-DNA complex"/>
    <property type="evidence" value="ECO:0007669"/>
    <property type="project" value="TreeGrafter"/>
</dbReference>
<evidence type="ECO:0000256" key="1">
    <source>
        <dbReference type="ARBA" id="ARBA00022553"/>
    </source>
</evidence>
<dbReference type="AlphaFoldDB" id="A0AAV2VWJ8"/>
<reference evidence="10 11" key="1">
    <citation type="journal article" date="2013" name="ISME J.">
        <title>Comparative genomics of pathogenic lineages of Vibrio nigripulchritudo identifies virulence-associated traits.</title>
        <authorList>
            <person name="Goudenege D."/>
            <person name="Labreuche Y."/>
            <person name="Krin E."/>
            <person name="Ansquer D."/>
            <person name="Mangenot S."/>
            <person name="Calteau A."/>
            <person name="Medigue C."/>
            <person name="Mazel D."/>
            <person name="Polz M.F."/>
            <person name="Le Roux F."/>
        </authorList>
    </citation>
    <scope>NUCLEOTIDE SEQUENCE [LARGE SCALE GENOMIC DNA]</scope>
    <source>
        <strain evidence="10 11">SOn1</strain>
    </source>
</reference>
<dbReference type="SUPFAM" id="SSF46894">
    <property type="entry name" value="C-terminal effector domain of the bipartite response regulators"/>
    <property type="match status" value="1"/>
</dbReference>
<dbReference type="InterPro" id="IPR001789">
    <property type="entry name" value="Sig_transdc_resp-reg_receiver"/>
</dbReference>
<dbReference type="Proteomes" id="UP000018211">
    <property type="component" value="Unassembled WGS sequence"/>
</dbReference>
<evidence type="ECO:0000313" key="11">
    <source>
        <dbReference type="Proteomes" id="UP000018211"/>
    </source>
</evidence>
<feature type="DNA-binding region" description="OmpR/PhoB-type" evidence="7">
    <location>
        <begin position="135"/>
        <end position="235"/>
    </location>
</feature>
<dbReference type="GO" id="GO:0000976">
    <property type="term" value="F:transcription cis-regulatory region binding"/>
    <property type="evidence" value="ECO:0007669"/>
    <property type="project" value="TreeGrafter"/>
</dbReference>
<dbReference type="Gene3D" id="3.40.50.2300">
    <property type="match status" value="1"/>
</dbReference>
<dbReference type="InterPro" id="IPR001867">
    <property type="entry name" value="OmpR/PhoB-type_DNA-bd"/>
</dbReference>
<keyword evidence="2" id="KW-0902">Two-component regulatory system</keyword>
<gene>
    <name evidence="10" type="ORF">VIBNISOn1_790044</name>
</gene>
<evidence type="ECO:0000256" key="4">
    <source>
        <dbReference type="ARBA" id="ARBA00023125"/>
    </source>
</evidence>
<dbReference type="GO" id="GO:0006355">
    <property type="term" value="P:regulation of DNA-templated transcription"/>
    <property type="evidence" value="ECO:0007669"/>
    <property type="project" value="InterPro"/>
</dbReference>
<evidence type="ECO:0000256" key="5">
    <source>
        <dbReference type="ARBA" id="ARBA00023163"/>
    </source>
</evidence>
<dbReference type="GO" id="GO:0000156">
    <property type="term" value="F:phosphorelay response regulator activity"/>
    <property type="evidence" value="ECO:0007669"/>
    <property type="project" value="TreeGrafter"/>
</dbReference>
<dbReference type="Pfam" id="PF00486">
    <property type="entry name" value="Trans_reg_C"/>
    <property type="match status" value="1"/>
</dbReference>
<protein>
    <submittedName>
        <fullName evidence="10">Two-component regulatory system response regulator</fullName>
    </submittedName>
</protein>
<dbReference type="Pfam" id="PF00072">
    <property type="entry name" value="Response_reg"/>
    <property type="match status" value="1"/>
</dbReference>
<dbReference type="InterPro" id="IPR016032">
    <property type="entry name" value="Sig_transdc_resp-reg_C-effctor"/>
</dbReference>
<keyword evidence="5" id="KW-0804">Transcription</keyword>
<dbReference type="SUPFAM" id="SSF52172">
    <property type="entry name" value="CheY-like"/>
    <property type="match status" value="1"/>
</dbReference>
<dbReference type="InterPro" id="IPR011006">
    <property type="entry name" value="CheY-like_superfamily"/>
</dbReference>
<keyword evidence="4 7" id="KW-0238">DNA-binding</keyword>
<evidence type="ECO:0000256" key="3">
    <source>
        <dbReference type="ARBA" id="ARBA00023015"/>
    </source>
</evidence>
<dbReference type="Gene3D" id="6.10.250.690">
    <property type="match status" value="1"/>
</dbReference>
<dbReference type="EMBL" id="CAOF01000174">
    <property type="protein sequence ID" value="CCO49117.1"/>
    <property type="molecule type" value="Genomic_DNA"/>
</dbReference>
<dbReference type="SMART" id="SM00448">
    <property type="entry name" value="REC"/>
    <property type="match status" value="1"/>
</dbReference>
<dbReference type="GeneID" id="97540192"/>